<gene>
    <name evidence="3" type="ORF">Sste5346_007118</name>
</gene>
<dbReference type="PANTHER" id="PTHR21494">
    <property type="entry name" value="ACTIVATING SIGNAL COINTEGRATOR 1 COMPLEX SUBUNIT 2 ASC-1 COMPLEX SUBUNIT P100"/>
    <property type="match status" value="1"/>
</dbReference>
<dbReference type="InterPro" id="IPR009060">
    <property type="entry name" value="UBA-like_sf"/>
</dbReference>
<protein>
    <recommendedName>
        <fullName evidence="2">CUE domain-containing protein</fullName>
    </recommendedName>
</protein>
<feature type="region of interest" description="Disordered" evidence="1">
    <location>
        <begin position="320"/>
        <end position="367"/>
    </location>
</feature>
<dbReference type="Proteomes" id="UP001583186">
    <property type="component" value="Unassembled WGS sequence"/>
</dbReference>
<evidence type="ECO:0000256" key="1">
    <source>
        <dbReference type="SAM" id="MobiDB-lite"/>
    </source>
</evidence>
<feature type="domain" description="CUE" evidence="2">
    <location>
        <begin position="370"/>
        <end position="413"/>
    </location>
</feature>
<feature type="compositionally biased region" description="Basic residues" evidence="1">
    <location>
        <begin position="687"/>
        <end position="701"/>
    </location>
</feature>
<dbReference type="SUPFAM" id="SSF46934">
    <property type="entry name" value="UBA-like"/>
    <property type="match status" value="1"/>
</dbReference>
<dbReference type="Gene3D" id="1.10.8.10">
    <property type="entry name" value="DNA helicase RuvA subunit, C-terminal domain"/>
    <property type="match status" value="1"/>
</dbReference>
<accession>A0ABR3YX04</accession>
<keyword evidence="4" id="KW-1185">Reference proteome</keyword>
<sequence>MTALPPFALFPDSAAWRQQIGPTDWALYLSSWRALAAAYLALPDAAFAAALANDEQTGVSSFLVSLARALVEAGPAALAPYFSTNSGSEGDAAAALKKSAFLLTARALRLPKPPPPALLSWEHLSDVSRVYGRRRTGHVLAKLPPASVGVAEASLSALKKYLIKNMEEGSAGKGDVRAVESRLLRVNYLISAWPAAGALLLTGSDYLDGLAACFVIMNPPLRRAIVTNLYVSLIGLTEPPTPRYSLLSDLLYALRAAAEEHKKGPLRPSDSLVAELVSVTPLLQQIQQRAEAPSSSGSTGAGTSTNRILPILKDLAKFKKPGSGLHLPPGRLKRKLDKGKAAAPAPAPVAVPSSSAAGAASSTPPTLHPHKLSQIAVVQDLFPDLGSAFVAKLLDEYNDDTEQVVACLLEDNLPPHLVGLDRTENLGHVALSDAPPPDNQHTSMAPHATPPLPPSQRNIFDNDELDSLSLETSKLHFGKSKAKTTADDLLADRSSSKAPNKAAIWSALAAFDSDDDERDDTYDAVDVGGTVDNSVPAGSGAAEDLHAANEQTLYAAYMATPDASVFQRDAFTRRSQERAKLREETGMTDEALEGWAMMLARNPQQRRRLELQSSAFGGEQTQLERTSWRAGEDDEEDGAPSRGGFRGRGRGGPPRGGGRGRGNVAGPTGDKDTQQARNRKEANKGSRANHNRRDQRAKKMARGGFPG</sequence>
<feature type="region of interest" description="Disordered" evidence="1">
    <location>
        <begin position="612"/>
        <end position="707"/>
    </location>
</feature>
<proteinExistence type="predicted"/>
<reference evidence="3 4" key="1">
    <citation type="journal article" date="2024" name="IMA Fungus">
        <title>IMA Genome - F19 : A genome assembly and annotation guide to empower mycologists, including annotated draft genome sequences of Ceratocystis pirilliformis, Diaporthe australafricana, Fusarium ophioides, Paecilomyces lecythidis, and Sporothrix stenoceras.</title>
        <authorList>
            <person name="Aylward J."/>
            <person name="Wilson A.M."/>
            <person name="Visagie C.M."/>
            <person name="Spraker J."/>
            <person name="Barnes I."/>
            <person name="Buitendag C."/>
            <person name="Ceriani C."/>
            <person name="Del Mar Angel L."/>
            <person name="du Plessis D."/>
            <person name="Fuchs T."/>
            <person name="Gasser K."/>
            <person name="Kramer D."/>
            <person name="Li W."/>
            <person name="Munsamy K."/>
            <person name="Piso A."/>
            <person name="Price J.L."/>
            <person name="Sonnekus B."/>
            <person name="Thomas C."/>
            <person name="van der Nest A."/>
            <person name="van Dijk A."/>
            <person name="van Heerden A."/>
            <person name="van Vuuren N."/>
            <person name="Yilmaz N."/>
            <person name="Duong T.A."/>
            <person name="van der Merwe N.A."/>
            <person name="Wingfield M.J."/>
            <person name="Wingfield B.D."/>
        </authorList>
    </citation>
    <scope>NUCLEOTIDE SEQUENCE [LARGE SCALE GENOMIC DNA]</scope>
    <source>
        <strain evidence="3 4">CMW 5346</strain>
    </source>
</reference>
<name>A0ABR3YX04_9PEZI</name>
<organism evidence="3 4">
    <name type="scientific">Sporothrix stenoceras</name>
    <dbReference type="NCBI Taxonomy" id="5173"/>
    <lineage>
        <taxon>Eukaryota</taxon>
        <taxon>Fungi</taxon>
        <taxon>Dikarya</taxon>
        <taxon>Ascomycota</taxon>
        <taxon>Pezizomycotina</taxon>
        <taxon>Sordariomycetes</taxon>
        <taxon>Sordariomycetidae</taxon>
        <taxon>Ophiostomatales</taxon>
        <taxon>Ophiostomataceae</taxon>
        <taxon>Sporothrix</taxon>
    </lineage>
</organism>
<dbReference type="Pfam" id="PF02845">
    <property type="entry name" value="CUE"/>
    <property type="match status" value="1"/>
</dbReference>
<feature type="compositionally biased region" description="Basic and acidic residues" evidence="1">
    <location>
        <begin position="669"/>
        <end position="684"/>
    </location>
</feature>
<feature type="compositionally biased region" description="Polar residues" evidence="1">
    <location>
        <begin position="612"/>
        <end position="625"/>
    </location>
</feature>
<evidence type="ECO:0000313" key="3">
    <source>
        <dbReference type="EMBL" id="KAL1892380.1"/>
    </source>
</evidence>
<evidence type="ECO:0000259" key="2">
    <source>
        <dbReference type="PROSITE" id="PS51140"/>
    </source>
</evidence>
<dbReference type="CDD" id="cd14364">
    <property type="entry name" value="CUE_ASCC2"/>
    <property type="match status" value="1"/>
</dbReference>
<dbReference type="InterPro" id="IPR052586">
    <property type="entry name" value="ASCC2"/>
</dbReference>
<feature type="region of interest" description="Disordered" evidence="1">
    <location>
        <begin position="434"/>
        <end position="455"/>
    </location>
</feature>
<dbReference type="PANTHER" id="PTHR21494:SF0">
    <property type="entry name" value="ACTIVATING SIGNAL COINTEGRATOR 1 COMPLEX SUBUNIT 2"/>
    <property type="match status" value="1"/>
</dbReference>
<feature type="compositionally biased region" description="Low complexity" evidence="1">
    <location>
        <begin position="341"/>
        <end position="365"/>
    </location>
</feature>
<dbReference type="PROSITE" id="PS51140">
    <property type="entry name" value="CUE"/>
    <property type="match status" value="1"/>
</dbReference>
<dbReference type="InterPro" id="IPR041800">
    <property type="entry name" value="ASCC2_CUE"/>
</dbReference>
<dbReference type="InterPro" id="IPR003892">
    <property type="entry name" value="CUE"/>
</dbReference>
<feature type="compositionally biased region" description="Gly residues" evidence="1">
    <location>
        <begin position="644"/>
        <end position="663"/>
    </location>
</feature>
<comment type="caution">
    <text evidence="3">The sequence shown here is derived from an EMBL/GenBank/DDBJ whole genome shotgun (WGS) entry which is preliminary data.</text>
</comment>
<dbReference type="EMBL" id="JAWCUI010000045">
    <property type="protein sequence ID" value="KAL1892380.1"/>
    <property type="molecule type" value="Genomic_DNA"/>
</dbReference>
<evidence type="ECO:0000313" key="4">
    <source>
        <dbReference type="Proteomes" id="UP001583186"/>
    </source>
</evidence>